<evidence type="ECO:0000313" key="1">
    <source>
        <dbReference type="EMBL" id="CRL30301.1"/>
    </source>
</evidence>
<keyword evidence="2" id="KW-1185">Reference proteome</keyword>
<dbReference type="AlphaFoldDB" id="A0A0G4PVC2"/>
<organism evidence="1 2">
    <name type="scientific">Penicillium camemberti (strain FM 013)</name>
    <dbReference type="NCBI Taxonomy" id="1429867"/>
    <lineage>
        <taxon>Eukaryota</taxon>
        <taxon>Fungi</taxon>
        <taxon>Dikarya</taxon>
        <taxon>Ascomycota</taxon>
        <taxon>Pezizomycotina</taxon>
        <taxon>Eurotiomycetes</taxon>
        <taxon>Eurotiomycetidae</taxon>
        <taxon>Eurotiales</taxon>
        <taxon>Aspergillaceae</taxon>
        <taxon>Penicillium</taxon>
    </lineage>
</organism>
<proteinExistence type="predicted"/>
<dbReference type="Proteomes" id="UP000053732">
    <property type="component" value="Unassembled WGS sequence"/>
</dbReference>
<dbReference type="EMBL" id="HG793181">
    <property type="protein sequence ID" value="CRL30301.1"/>
    <property type="molecule type" value="Genomic_DNA"/>
</dbReference>
<evidence type="ECO:0000313" key="2">
    <source>
        <dbReference type="Proteomes" id="UP000053732"/>
    </source>
</evidence>
<reference evidence="1 2" key="1">
    <citation type="journal article" date="2014" name="Nat. Commun.">
        <title>Multiple recent horizontal transfers of a large genomic region in cheese making fungi.</title>
        <authorList>
            <person name="Cheeseman K."/>
            <person name="Ropars J."/>
            <person name="Renault P."/>
            <person name="Dupont J."/>
            <person name="Gouzy J."/>
            <person name="Branca A."/>
            <person name="Abraham A.L."/>
            <person name="Ceppi M."/>
            <person name="Conseiller E."/>
            <person name="Debuchy R."/>
            <person name="Malagnac F."/>
            <person name="Goarin A."/>
            <person name="Silar P."/>
            <person name="Lacoste S."/>
            <person name="Sallet E."/>
            <person name="Bensimon A."/>
            <person name="Giraud T."/>
            <person name="Brygoo Y."/>
        </authorList>
    </citation>
    <scope>NUCLEOTIDE SEQUENCE [LARGE SCALE GENOMIC DNA]</scope>
    <source>
        <strain evidence="2">FM 013</strain>
    </source>
</reference>
<dbReference type="STRING" id="1429867.A0A0G4PVC2"/>
<accession>A0A0G4PVC2</accession>
<protein>
    <submittedName>
        <fullName evidence="1">Str. FM013</fullName>
    </submittedName>
</protein>
<sequence length="283" mass="32636">MTAEQGTPLSYITLWEFVSLLSYFWVKNLLAQAVQPYGLSASKILQSGVIHIFVGKEKKQFSIHRALEGSFPDSALQPSMIEDVDELVFACCCEFAYSGDYYVPSPTSNLLGSDTGQPRTEEVSSQPKLGRWDHRNLIRNIFHPMTLPRIYGYLLEKLDQAPRAEAAENSATDHRYSYANVFMCHAEINRFAYNADWTSLRVLSLHRLIQSLEHFELSKDRTREIIGLLQFCFEEKGQIEDLQTVLRDYVVWNVEVMMQDTDFSKLLERVPSLQKAVFRSMWN</sequence>
<name>A0A0G4PVC2_PENC3</name>
<gene>
    <name evidence="1" type="ORF">PCAMFM013_S048g000013</name>
</gene>